<keyword evidence="3" id="KW-1185">Reference proteome</keyword>
<accession>A0AAD5K2A7</accession>
<comment type="caution">
    <text evidence="2">The sequence shown here is derived from an EMBL/GenBank/DDBJ whole genome shotgun (WGS) entry which is preliminary data.</text>
</comment>
<protein>
    <submittedName>
        <fullName evidence="2">Uncharacterized protein</fullName>
    </submittedName>
</protein>
<reference evidence="2" key="1">
    <citation type="journal article" date="2022" name="IScience">
        <title>Evolution of zygomycete secretomes and the origins of terrestrial fungal ecologies.</title>
        <authorList>
            <person name="Chang Y."/>
            <person name="Wang Y."/>
            <person name="Mondo S."/>
            <person name="Ahrendt S."/>
            <person name="Andreopoulos W."/>
            <person name="Barry K."/>
            <person name="Beard J."/>
            <person name="Benny G.L."/>
            <person name="Blankenship S."/>
            <person name="Bonito G."/>
            <person name="Cuomo C."/>
            <person name="Desiro A."/>
            <person name="Gervers K.A."/>
            <person name="Hundley H."/>
            <person name="Kuo A."/>
            <person name="LaButti K."/>
            <person name="Lang B.F."/>
            <person name="Lipzen A."/>
            <person name="O'Donnell K."/>
            <person name="Pangilinan J."/>
            <person name="Reynolds N."/>
            <person name="Sandor L."/>
            <person name="Smith M.E."/>
            <person name="Tsang A."/>
            <person name="Grigoriev I.V."/>
            <person name="Stajich J.E."/>
            <person name="Spatafora J.W."/>
        </authorList>
    </citation>
    <scope>NUCLEOTIDE SEQUENCE</scope>
    <source>
        <strain evidence="2">RSA 2281</strain>
    </source>
</reference>
<dbReference type="EMBL" id="JAIXMP010000031">
    <property type="protein sequence ID" value="KAI9250897.1"/>
    <property type="molecule type" value="Genomic_DNA"/>
</dbReference>
<name>A0AAD5K2A7_9FUNG</name>
<evidence type="ECO:0000313" key="3">
    <source>
        <dbReference type="Proteomes" id="UP001209540"/>
    </source>
</evidence>
<evidence type="ECO:0000256" key="1">
    <source>
        <dbReference type="SAM" id="MobiDB-lite"/>
    </source>
</evidence>
<dbReference type="AlphaFoldDB" id="A0AAD5K2A7"/>
<dbReference type="Proteomes" id="UP001209540">
    <property type="component" value="Unassembled WGS sequence"/>
</dbReference>
<reference evidence="2" key="2">
    <citation type="submission" date="2023-02" db="EMBL/GenBank/DDBJ databases">
        <authorList>
            <consortium name="DOE Joint Genome Institute"/>
            <person name="Mondo S.J."/>
            <person name="Chang Y."/>
            <person name="Wang Y."/>
            <person name="Ahrendt S."/>
            <person name="Andreopoulos W."/>
            <person name="Barry K."/>
            <person name="Beard J."/>
            <person name="Benny G.L."/>
            <person name="Blankenship S."/>
            <person name="Bonito G."/>
            <person name="Cuomo C."/>
            <person name="Desiro A."/>
            <person name="Gervers K.A."/>
            <person name="Hundley H."/>
            <person name="Kuo A."/>
            <person name="LaButti K."/>
            <person name="Lang B.F."/>
            <person name="Lipzen A."/>
            <person name="O'Donnell K."/>
            <person name="Pangilinan J."/>
            <person name="Reynolds N."/>
            <person name="Sandor L."/>
            <person name="Smith M.W."/>
            <person name="Tsang A."/>
            <person name="Grigoriev I.V."/>
            <person name="Stajich J.E."/>
            <person name="Spatafora J.W."/>
        </authorList>
    </citation>
    <scope>NUCLEOTIDE SEQUENCE</scope>
    <source>
        <strain evidence="2">RSA 2281</strain>
    </source>
</reference>
<proteinExistence type="predicted"/>
<feature type="region of interest" description="Disordered" evidence="1">
    <location>
        <begin position="1"/>
        <end position="60"/>
    </location>
</feature>
<feature type="compositionally biased region" description="Polar residues" evidence="1">
    <location>
        <begin position="1"/>
        <end position="11"/>
    </location>
</feature>
<sequence length="60" mass="6495">MCKTSQGNQGHCPSKTPMTPADASRIQSHADKTGQYQDFKARAQSAAARNTQYGGKKYCS</sequence>
<gene>
    <name evidence="2" type="ORF">BDA99DRAFT_563820</name>
</gene>
<evidence type="ECO:0000313" key="2">
    <source>
        <dbReference type="EMBL" id="KAI9250897.1"/>
    </source>
</evidence>
<organism evidence="2 3">
    <name type="scientific">Phascolomyces articulosus</name>
    <dbReference type="NCBI Taxonomy" id="60185"/>
    <lineage>
        <taxon>Eukaryota</taxon>
        <taxon>Fungi</taxon>
        <taxon>Fungi incertae sedis</taxon>
        <taxon>Mucoromycota</taxon>
        <taxon>Mucoromycotina</taxon>
        <taxon>Mucoromycetes</taxon>
        <taxon>Mucorales</taxon>
        <taxon>Lichtheimiaceae</taxon>
        <taxon>Phascolomyces</taxon>
    </lineage>
</organism>